<dbReference type="GO" id="GO:0090730">
    <property type="term" value="C:Las1 complex"/>
    <property type="evidence" value="ECO:0007669"/>
    <property type="project" value="InterPro"/>
</dbReference>
<dbReference type="Pfam" id="PF04031">
    <property type="entry name" value="Las1"/>
    <property type="match status" value="1"/>
</dbReference>
<dbReference type="PANTHER" id="PTHR15002:SF0">
    <property type="entry name" value="RIBOSOMAL BIOGENESIS PROTEIN LAS1L"/>
    <property type="match status" value="1"/>
</dbReference>
<accession>A0A9Q0KXA8</accession>
<dbReference type="GO" id="GO:0030687">
    <property type="term" value="C:preribosome, large subunit precursor"/>
    <property type="evidence" value="ECO:0007669"/>
    <property type="project" value="TreeGrafter"/>
</dbReference>
<dbReference type="OrthoDB" id="10263222at2759"/>
<dbReference type="Proteomes" id="UP001141806">
    <property type="component" value="Unassembled WGS sequence"/>
</dbReference>
<reference evidence="1" key="1">
    <citation type="journal article" date="2023" name="Plant J.">
        <title>The genome of the king protea, Protea cynaroides.</title>
        <authorList>
            <person name="Chang J."/>
            <person name="Duong T.A."/>
            <person name="Schoeman C."/>
            <person name="Ma X."/>
            <person name="Roodt D."/>
            <person name="Barker N."/>
            <person name="Li Z."/>
            <person name="Van de Peer Y."/>
            <person name="Mizrachi E."/>
        </authorList>
    </citation>
    <scope>NUCLEOTIDE SEQUENCE</scope>
    <source>
        <tissue evidence="1">Young leaves</tissue>
    </source>
</reference>
<evidence type="ECO:0008006" key="3">
    <source>
        <dbReference type="Google" id="ProtNLM"/>
    </source>
</evidence>
<dbReference type="GO" id="GO:0000460">
    <property type="term" value="P:maturation of 5.8S rRNA"/>
    <property type="evidence" value="ECO:0007669"/>
    <property type="project" value="TreeGrafter"/>
</dbReference>
<evidence type="ECO:0000313" key="2">
    <source>
        <dbReference type="Proteomes" id="UP001141806"/>
    </source>
</evidence>
<evidence type="ECO:0000313" key="1">
    <source>
        <dbReference type="EMBL" id="KAJ4978407.1"/>
    </source>
</evidence>
<dbReference type="GO" id="GO:0000470">
    <property type="term" value="P:maturation of LSU-rRNA"/>
    <property type="evidence" value="ECO:0007669"/>
    <property type="project" value="TreeGrafter"/>
</dbReference>
<dbReference type="EMBL" id="JAMYWD010000002">
    <property type="protein sequence ID" value="KAJ4978407.1"/>
    <property type="molecule type" value="Genomic_DNA"/>
</dbReference>
<proteinExistence type="predicted"/>
<dbReference type="AlphaFoldDB" id="A0A9Q0KXA8"/>
<name>A0A9Q0KXA8_9MAGN</name>
<gene>
    <name evidence="1" type="ORF">NE237_009187</name>
</gene>
<dbReference type="InterPro" id="IPR007174">
    <property type="entry name" value="Las1"/>
</dbReference>
<organism evidence="1 2">
    <name type="scientific">Protea cynaroides</name>
    <dbReference type="NCBI Taxonomy" id="273540"/>
    <lineage>
        <taxon>Eukaryota</taxon>
        <taxon>Viridiplantae</taxon>
        <taxon>Streptophyta</taxon>
        <taxon>Embryophyta</taxon>
        <taxon>Tracheophyta</taxon>
        <taxon>Spermatophyta</taxon>
        <taxon>Magnoliopsida</taxon>
        <taxon>Proteales</taxon>
        <taxon>Proteaceae</taxon>
        <taxon>Protea</taxon>
    </lineage>
</organism>
<comment type="caution">
    <text evidence="1">The sequence shown here is derived from an EMBL/GenBank/DDBJ whole genome shotgun (WGS) entry which is preliminary data.</text>
</comment>
<keyword evidence="2" id="KW-1185">Reference proteome</keyword>
<dbReference type="PANTHER" id="PTHR15002">
    <property type="entry name" value="RIBOSOMAL BIOGENESIS PROTEIN LAS1L"/>
    <property type="match status" value="1"/>
</dbReference>
<dbReference type="GO" id="GO:0004519">
    <property type="term" value="F:endonuclease activity"/>
    <property type="evidence" value="ECO:0007669"/>
    <property type="project" value="InterPro"/>
</dbReference>
<protein>
    <recommendedName>
        <fullName evidence="3">Ribosomal biogenesis protein LAS1L</fullName>
    </recommendedName>
</protein>
<sequence>MEAFLGFQQKKEGEDDKSCNYKLVPWLSWDEWNFLRESIFSSSPDLIAVALRRISAWRSRGCLPVVIDVTASIVEIQQKDSFFGEGCTNDALESEEMLAMLYCMAITRLVNGVIEKTRKKTEVSIGDAADAIGIPRMLIDIRHEGSHRDLPSLQLVRLASMKALDWLRSYYWEPQKSAIPFQKDGVGSIRKEIMRGLRELIFHQKARQFMHSITGKRVKQSELWCGGTNFFSRMAGKLQSSKSRGPKRQITKILRNIVQLYSLYPSEVVSVLLEFVLKASDSSAGNVVESSDNLQADDSFGNSKILTCTIDDWKYVIMRLSSKEPELLLTILKAVLEMIETQETMESEIGHHCIPSEHKPEILQIELLSSLVPWLLGNIKEVKHPKRTGWLPETDVSVVETNAIPKATLKELLHKCLLILAQGNKQLTGSALLFAQMAGNSSLVEKLKKLPAISVPNYDFTIESSRCTGIGNTLLEQENYIKQAAEKLEFLKRQRMKGEMLNVVPTIVEEGTEENMWSIAKTWNPCPIGKLPRTLGSSGILPILGGTVDHQKVEEFSKVNEHWELNRCSGKREASCDIGLLESSTATKKMRETADGGHLDSGDDPSLRANEGLLMIDGIWKKVGAQELLSIGSAVRILV</sequence>